<dbReference type="SMART" id="SM00028">
    <property type="entry name" value="TPR"/>
    <property type="match status" value="3"/>
</dbReference>
<dbReference type="Proteomes" id="UP000184108">
    <property type="component" value="Unassembled WGS sequence"/>
</dbReference>
<dbReference type="RefSeq" id="WP_083536285.1">
    <property type="nucleotide sequence ID" value="NZ_FQVE01000009.1"/>
</dbReference>
<dbReference type="InterPro" id="IPR019734">
    <property type="entry name" value="TPR_rpt"/>
</dbReference>
<dbReference type="Gene3D" id="1.25.40.10">
    <property type="entry name" value="Tetratricopeptide repeat domain"/>
    <property type="match status" value="2"/>
</dbReference>
<proteinExistence type="predicted"/>
<evidence type="ECO:0000256" key="2">
    <source>
        <dbReference type="SAM" id="Coils"/>
    </source>
</evidence>
<dbReference type="InterPro" id="IPR011990">
    <property type="entry name" value="TPR-like_helical_dom_sf"/>
</dbReference>
<sequence>MIRCFIFILLCILTSCSKDVHNQYEDDFDYPLLRQNEKFRLSGDYDSLVLLNKKYYRKAEKMGYAEGEALCFLNLGNVNLPLENYQRAEFFFNKAEQILRHSKNNIHKAKFNNDYSNFQLQLKRMDKSFEYNTLAMNYIKDTKESPFRNDILFKIYYKRGDYFYRRKQYAPALKYFRMAGKLDRTGRSECAIGDLYLYGFKNMDSARFYLSKIAEACNRQGRTDGIALNANTVLGEYYMITRQYDKAEESLKKALEINKKTKYVFAQYTKYIYTDLKSLYESKGDKEKALMYLEAYTKERDRSDAALLKAINNDMEGFITETDADTKKHRYNILAIVIVSVLIFALLVMYALKIVKQLRDKKKQLRNEAEELKIQMHDSTQDQVIELARKNDPSFLAVFKEAYPGFIERVLAVNPDLENSDLIFCAMLKLHFTSKEIAGYTSVQPRSIQQKKYRLRKKLNIPTETDTYQFFDSLA</sequence>
<keyword evidence="1" id="KW-0802">TPR repeat</keyword>
<feature type="transmembrane region" description="Helical" evidence="3">
    <location>
        <begin position="331"/>
        <end position="352"/>
    </location>
</feature>
<accession>A0A1M5NK62</accession>
<dbReference type="Pfam" id="PF13181">
    <property type="entry name" value="TPR_8"/>
    <property type="match status" value="1"/>
</dbReference>
<evidence type="ECO:0000256" key="3">
    <source>
        <dbReference type="SAM" id="Phobius"/>
    </source>
</evidence>
<dbReference type="PROSITE" id="PS50005">
    <property type="entry name" value="TPR"/>
    <property type="match status" value="2"/>
</dbReference>
<feature type="repeat" description="TPR" evidence="1">
    <location>
        <begin position="228"/>
        <end position="261"/>
    </location>
</feature>
<keyword evidence="3" id="KW-1133">Transmembrane helix</keyword>
<organism evidence="4 5">
    <name type="scientific">Chryseobacterium vrystaatense</name>
    <dbReference type="NCBI Taxonomy" id="307480"/>
    <lineage>
        <taxon>Bacteria</taxon>
        <taxon>Pseudomonadati</taxon>
        <taxon>Bacteroidota</taxon>
        <taxon>Flavobacteriia</taxon>
        <taxon>Flavobacteriales</taxon>
        <taxon>Weeksellaceae</taxon>
        <taxon>Chryseobacterium group</taxon>
        <taxon>Chryseobacterium</taxon>
    </lineage>
</organism>
<keyword evidence="3" id="KW-0812">Transmembrane</keyword>
<feature type="coiled-coil region" evidence="2">
    <location>
        <begin position="355"/>
        <end position="382"/>
    </location>
</feature>
<keyword evidence="2" id="KW-0175">Coiled coil</keyword>
<evidence type="ECO:0000256" key="1">
    <source>
        <dbReference type="PROSITE-ProRule" id="PRU00339"/>
    </source>
</evidence>
<feature type="repeat" description="TPR" evidence="1">
    <location>
        <begin position="153"/>
        <end position="186"/>
    </location>
</feature>
<dbReference type="PROSITE" id="PS51257">
    <property type="entry name" value="PROKAR_LIPOPROTEIN"/>
    <property type="match status" value="1"/>
</dbReference>
<evidence type="ECO:0000313" key="5">
    <source>
        <dbReference type="Proteomes" id="UP000184108"/>
    </source>
</evidence>
<dbReference type="AlphaFoldDB" id="A0A1M5NK62"/>
<name>A0A1M5NK62_9FLAO</name>
<evidence type="ECO:0000313" key="4">
    <source>
        <dbReference type="EMBL" id="SHG89908.1"/>
    </source>
</evidence>
<dbReference type="EMBL" id="FQVE01000009">
    <property type="protein sequence ID" value="SHG89908.1"/>
    <property type="molecule type" value="Genomic_DNA"/>
</dbReference>
<gene>
    <name evidence="4" type="ORF">SAMN02787073_5018</name>
</gene>
<keyword evidence="3" id="KW-0472">Membrane</keyword>
<protein>
    <submittedName>
        <fullName evidence="4">Tetratricopeptide repeat-containing protein</fullName>
    </submittedName>
</protein>
<dbReference type="SUPFAM" id="SSF48452">
    <property type="entry name" value="TPR-like"/>
    <property type="match status" value="2"/>
</dbReference>
<reference evidence="5" key="1">
    <citation type="submission" date="2016-11" db="EMBL/GenBank/DDBJ databases">
        <authorList>
            <person name="Varghese N."/>
            <person name="Submissions S."/>
        </authorList>
    </citation>
    <scope>NUCLEOTIDE SEQUENCE [LARGE SCALE GENOMIC DNA]</scope>
    <source>
        <strain evidence="5">YR203</strain>
    </source>
</reference>